<dbReference type="RefSeq" id="WP_044849839.1">
    <property type="nucleotide sequence ID" value="NZ_CP016174.1"/>
</dbReference>
<feature type="binding site" evidence="5">
    <location>
        <begin position="174"/>
        <end position="181"/>
    </location>
    <ligand>
        <name>ATP</name>
        <dbReference type="ChEBI" id="CHEBI:30616"/>
    </ligand>
</feature>
<dbReference type="AlphaFoldDB" id="A0A193C351"/>
<name>A0A193C351_AMYOR</name>
<evidence type="ECO:0000313" key="8">
    <source>
        <dbReference type="EMBL" id="ANN18805.1"/>
    </source>
</evidence>
<keyword evidence="2 5" id="KW-0378">Hydrolase</keyword>
<dbReference type="InterPro" id="IPR027417">
    <property type="entry name" value="P-loop_NTPase"/>
</dbReference>
<keyword evidence="4 5" id="KW-0067">ATP-binding</keyword>
<dbReference type="GO" id="GO:0016787">
    <property type="term" value="F:hydrolase activity"/>
    <property type="evidence" value="ECO:0007669"/>
    <property type="project" value="UniProtKB-UniRule"/>
</dbReference>
<dbReference type="Proteomes" id="UP000093695">
    <property type="component" value="Chromosome"/>
</dbReference>
<reference evidence="8 9" key="1">
    <citation type="journal article" date="2015" name="Genome Announc.">
        <title>Draft Genome Sequence of Norvancomycin-Producing Strain Amycolatopsis orientalis CPCC200066.</title>
        <authorList>
            <person name="Lei X."/>
            <person name="Yuan F."/>
            <person name="Shi Y."/>
            <person name="Li X."/>
            <person name="Wang L."/>
            <person name="Hong B."/>
        </authorList>
    </citation>
    <scope>NUCLEOTIDE SEQUENCE [LARGE SCALE GENOMIC DNA]</scope>
    <source>
        <strain evidence="8 9">B-37</strain>
    </source>
</reference>
<dbReference type="SUPFAM" id="SSF52540">
    <property type="entry name" value="P-loop containing nucleoside triphosphate hydrolases"/>
    <property type="match status" value="1"/>
</dbReference>
<evidence type="ECO:0000256" key="5">
    <source>
        <dbReference type="PROSITE-ProRule" id="PRU00560"/>
    </source>
</evidence>
<dbReference type="PANTHER" id="PTHR11070:SF45">
    <property type="entry name" value="DNA 3'-5' HELICASE"/>
    <property type="match status" value="1"/>
</dbReference>
<evidence type="ECO:0000256" key="6">
    <source>
        <dbReference type="SAM" id="MobiDB-lite"/>
    </source>
</evidence>
<accession>A0A193C351</accession>
<keyword evidence="1 5" id="KW-0547">Nucleotide-binding</keyword>
<keyword evidence="3 5" id="KW-0347">Helicase</keyword>
<proteinExistence type="predicted"/>
<evidence type="ECO:0000256" key="3">
    <source>
        <dbReference type="ARBA" id="ARBA00022806"/>
    </source>
</evidence>
<organism evidence="8 9">
    <name type="scientific">Amycolatopsis orientalis</name>
    <name type="common">Nocardia orientalis</name>
    <dbReference type="NCBI Taxonomy" id="31958"/>
    <lineage>
        <taxon>Bacteria</taxon>
        <taxon>Bacillati</taxon>
        <taxon>Actinomycetota</taxon>
        <taxon>Actinomycetes</taxon>
        <taxon>Pseudonocardiales</taxon>
        <taxon>Pseudonocardiaceae</taxon>
        <taxon>Amycolatopsis</taxon>
    </lineage>
</organism>
<sequence>MSSGELAIEQRYLTDLYRRLDALRAQAAEGEGEFWRGELARLESVEDGLCFGRLDLADGRRVYIGRIGLFDGDEPLLLDWRAPAARPFYTATAVDTQGVRRRRRITTRGRTVLALDDELLDAETGEDRLVGEAALLAALSADRTGRIHEIVTTLQAEQDRIVRDEYPGVLVVQGGPGTGKTAVALHRLAYLLYTRPRLRANGVLVIGPSRIFLDYIGQVLPGLGEHAVVTETVPDLWRGKAEWVESAAEKGHAELAGRVADAVRARVRIPDETVEFEFEQQVLKLDPVVFRHIVDSVRGRGLPYRQARLLFEKEVVDRLARDLAGRLESVVLTETGEAIDGGNADGSLSAADLRALAAAGVVIDPDEPPAPRDLLDDADRAGLRAALLADAGVRRVLDELWPPLTAEGVIAGLTGGTPWSTADIPLLDEAAAVLGEGVATFGHVVVDEAQELSEMDWRMLMRRCPAKSMTVVGDLAQTGSTAGATGWAEVLRPHVGERWRLARLTVNYRTPAEIMAATEDLFAAHHPESRPPRSVRSTGEPPWRSRTTAAELADVVARLVARHDGGSLAVIAPTVHRDRLAVALPVTVPPDLTDPVVLLSPGEAKGVEFDSVLIVDPAAIMAAGPLGHNDLYVAMTRATRRLGVVHPGPCPAELVRIPVCPGEGNILP</sequence>
<dbReference type="GO" id="GO:0043138">
    <property type="term" value="F:3'-5' DNA helicase activity"/>
    <property type="evidence" value="ECO:0007669"/>
    <property type="project" value="TreeGrafter"/>
</dbReference>
<dbReference type="Gene3D" id="3.40.50.300">
    <property type="entry name" value="P-loop containing nucleotide triphosphate hydrolases"/>
    <property type="match status" value="2"/>
</dbReference>
<keyword evidence="9" id="KW-1185">Reference proteome</keyword>
<protein>
    <submittedName>
        <fullName evidence="8">Helicase</fullName>
    </submittedName>
</protein>
<dbReference type="GO" id="GO:0005829">
    <property type="term" value="C:cytosol"/>
    <property type="evidence" value="ECO:0007669"/>
    <property type="project" value="TreeGrafter"/>
</dbReference>
<dbReference type="EMBL" id="CP016174">
    <property type="protein sequence ID" value="ANN18805.1"/>
    <property type="molecule type" value="Genomic_DNA"/>
</dbReference>
<evidence type="ECO:0000313" key="9">
    <source>
        <dbReference type="Proteomes" id="UP000093695"/>
    </source>
</evidence>
<dbReference type="PANTHER" id="PTHR11070">
    <property type="entry name" value="UVRD / RECB / PCRA DNA HELICASE FAMILY MEMBER"/>
    <property type="match status" value="1"/>
</dbReference>
<dbReference type="PROSITE" id="PS51198">
    <property type="entry name" value="UVRD_HELICASE_ATP_BIND"/>
    <property type="match status" value="1"/>
</dbReference>
<evidence type="ECO:0000259" key="7">
    <source>
        <dbReference type="PROSITE" id="PS51198"/>
    </source>
</evidence>
<dbReference type="InterPro" id="IPR014016">
    <property type="entry name" value="UvrD-like_ATP-bd"/>
</dbReference>
<dbReference type="InterPro" id="IPR000212">
    <property type="entry name" value="DNA_helicase_UvrD/REP"/>
</dbReference>
<feature type="domain" description="UvrD-like helicase ATP-binding" evidence="7">
    <location>
        <begin position="153"/>
        <end position="511"/>
    </location>
</feature>
<feature type="region of interest" description="Disordered" evidence="6">
    <location>
        <begin position="524"/>
        <end position="544"/>
    </location>
</feature>
<evidence type="ECO:0000256" key="1">
    <source>
        <dbReference type="ARBA" id="ARBA00022741"/>
    </source>
</evidence>
<dbReference type="GO" id="GO:0000725">
    <property type="term" value="P:recombinational repair"/>
    <property type="evidence" value="ECO:0007669"/>
    <property type="project" value="TreeGrafter"/>
</dbReference>
<evidence type="ECO:0000256" key="2">
    <source>
        <dbReference type="ARBA" id="ARBA00022801"/>
    </source>
</evidence>
<gene>
    <name evidence="8" type="ORF">SD37_26410</name>
</gene>
<dbReference type="GO" id="GO:0003677">
    <property type="term" value="F:DNA binding"/>
    <property type="evidence" value="ECO:0007669"/>
    <property type="project" value="InterPro"/>
</dbReference>
<dbReference type="STRING" id="31958.SD37_26410"/>
<dbReference type="KEGG" id="aori:SD37_26410"/>
<dbReference type="GO" id="GO:0005524">
    <property type="term" value="F:ATP binding"/>
    <property type="evidence" value="ECO:0007669"/>
    <property type="project" value="UniProtKB-UniRule"/>
</dbReference>
<evidence type="ECO:0000256" key="4">
    <source>
        <dbReference type="ARBA" id="ARBA00022840"/>
    </source>
</evidence>
<dbReference type="eggNOG" id="COG3973">
    <property type="taxonomic scope" value="Bacteria"/>
</dbReference>